<dbReference type="Pfam" id="PF00067">
    <property type="entry name" value="p450"/>
    <property type="match status" value="2"/>
</dbReference>
<dbReference type="GO" id="GO:0005506">
    <property type="term" value="F:iron ion binding"/>
    <property type="evidence" value="ECO:0007669"/>
    <property type="project" value="InterPro"/>
</dbReference>
<dbReference type="GO" id="GO:0004497">
    <property type="term" value="F:monooxygenase activity"/>
    <property type="evidence" value="ECO:0007669"/>
    <property type="project" value="InterPro"/>
</dbReference>
<dbReference type="Gene3D" id="1.10.630.10">
    <property type="entry name" value="Cytochrome P450"/>
    <property type="match status" value="1"/>
</dbReference>
<proteinExistence type="inferred from homology"/>
<evidence type="ECO:0008006" key="6">
    <source>
        <dbReference type="Google" id="ProtNLM"/>
    </source>
</evidence>
<dbReference type="PANTHER" id="PTHR24305:SF166">
    <property type="entry name" value="CYTOCHROME P450 12A4, MITOCHONDRIAL-RELATED"/>
    <property type="match status" value="1"/>
</dbReference>
<dbReference type="PRINTS" id="PR00463">
    <property type="entry name" value="EP450I"/>
</dbReference>
<keyword evidence="5" id="KW-1185">Reference proteome</keyword>
<evidence type="ECO:0000256" key="2">
    <source>
        <dbReference type="ARBA" id="ARBA00023002"/>
    </source>
</evidence>
<comment type="similarity">
    <text evidence="1">Belongs to the cytochrome P450 family.</text>
</comment>
<dbReference type="GO" id="GO:0020037">
    <property type="term" value="F:heme binding"/>
    <property type="evidence" value="ECO:0007669"/>
    <property type="project" value="InterPro"/>
</dbReference>
<evidence type="ECO:0000256" key="1">
    <source>
        <dbReference type="ARBA" id="ARBA00010617"/>
    </source>
</evidence>
<feature type="binding site" description="axial binding residue" evidence="3">
    <location>
        <position position="557"/>
    </location>
    <ligand>
        <name>heme</name>
        <dbReference type="ChEBI" id="CHEBI:30413"/>
    </ligand>
    <ligandPart>
        <name>Fe</name>
        <dbReference type="ChEBI" id="CHEBI:18248"/>
    </ligandPart>
</feature>
<dbReference type="Proteomes" id="UP001217582">
    <property type="component" value="Chromosome 8"/>
</dbReference>
<evidence type="ECO:0000256" key="3">
    <source>
        <dbReference type="PIRSR" id="PIRSR602401-1"/>
    </source>
</evidence>
<sequence length="618" mass="69963">MSMADMPFFSVKDVLYAVLGLAGLALAVPVIFIAHQLLLSLYRMTIGEMIHPWRHIPKVKSTDPLKILFGDFRAIKKAEPGEQHVKWMNELGPVYRYHHTFNVPRVLLADPKALLHVLSPSRAYQYPKPEYTSTFLRSVLGEGLVAIDGQNHARQRKIIAPAFAPSVVKDFQPAVHRHAHKLVKKLQAITRQEIDRHTGKIPKDTEITGQAPSDRDVTLAHPENQAVVDVLFWLSRTTLDIIGEIGFDFDFQSLEHGNKDRLAGAMNTLMEAVLNVDLAVALYLILSEKPSMSWLRKIPTKRSTTIHKARAIVDEQAAIIVERLRNDILSENQGVSKDNFDDDTSARNKSLVSRMIRANMATDLKASERMSNEELMGQMTTLIIAGHETTATQNSWALWLLAMNPDVQERLRKEVQEAHAKEMAELDSLSEEEREIYNTQPVRDIYSLHYLDNVVKESIRMMPSIPSTIRVALKDDVVPLSRSYKRADGKGTYNSIVMPKGHELFIPLNVIQLSKDLWGEDAQDFNPDRWDNLPQSVIDAKLPPGQLFAFLAGPRSCVGKQTAILETLVLLAHLLLHFRFDVVPDWTLVQRQQIVRRAFVEGQWPEGIRMPLILTPLN</sequence>
<gene>
    <name evidence="4" type="ORF">MARU1_003584</name>
</gene>
<evidence type="ECO:0000313" key="4">
    <source>
        <dbReference type="EMBL" id="WFD17529.1"/>
    </source>
</evidence>
<keyword evidence="2" id="KW-0560">Oxidoreductase</keyword>
<keyword evidence="3" id="KW-0408">Iron</keyword>
<protein>
    <recommendedName>
        <fullName evidence="6">Cytochrome P450</fullName>
    </recommendedName>
</protein>
<organism evidence="4 5">
    <name type="scientific">Malassezia arunalokei</name>
    <dbReference type="NCBI Taxonomy" id="1514897"/>
    <lineage>
        <taxon>Eukaryota</taxon>
        <taxon>Fungi</taxon>
        <taxon>Dikarya</taxon>
        <taxon>Basidiomycota</taxon>
        <taxon>Ustilaginomycotina</taxon>
        <taxon>Malasseziomycetes</taxon>
        <taxon>Malasseziales</taxon>
        <taxon>Malasseziaceae</taxon>
        <taxon>Malassezia</taxon>
    </lineage>
</organism>
<keyword evidence="3" id="KW-0349">Heme</keyword>
<dbReference type="InterPro" id="IPR050121">
    <property type="entry name" value="Cytochrome_P450_monoxygenase"/>
</dbReference>
<reference evidence="4 5" key="1">
    <citation type="submission" date="2023-03" db="EMBL/GenBank/DDBJ databases">
        <title>Mating type loci evolution in Malassezia.</title>
        <authorList>
            <person name="Coelho M.A."/>
        </authorList>
    </citation>
    <scope>NUCLEOTIDE SEQUENCE [LARGE SCALE GENOMIC DNA]</scope>
    <source>
        <strain evidence="4 5">CBS 13387</strain>
    </source>
</reference>
<dbReference type="InterPro" id="IPR002401">
    <property type="entry name" value="Cyt_P450_E_grp-I"/>
</dbReference>
<dbReference type="GO" id="GO:0016705">
    <property type="term" value="F:oxidoreductase activity, acting on paired donors, with incorporation or reduction of molecular oxygen"/>
    <property type="evidence" value="ECO:0007669"/>
    <property type="project" value="InterPro"/>
</dbReference>
<dbReference type="PRINTS" id="PR00385">
    <property type="entry name" value="P450"/>
</dbReference>
<dbReference type="SUPFAM" id="SSF48264">
    <property type="entry name" value="Cytochrome P450"/>
    <property type="match status" value="1"/>
</dbReference>
<name>A0AAJ6CLA3_9BASI</name>
<dbReference type="InterPro" id="IPR001128">
    <property type="entry name" value="Cyt_P450"/>
</dbReference>
<dbReference type="EMBL" id="CP119923">
    <property type="protein sequence ID" value="WFD17529.1"/>
    <property type="molecule type" value="Genomic_DNA"/>
</dbReference>
<accession>A0AAJ6CLA3</accession>
<dbReference type="AlphaFoldDB" id="A0AAJ6CLA3"/>
<evidence type="ECO:0000313" key="5">
    <source>
        <dbReference type="Proteomes" id="UP001217582"/>
    </source>
</evidence>
<dbReference type="PANTHER" id="PTHR24305">
    <property type="entry name" value="CYTOCHROME P450"/>
    <property type="match status" value="1"/>
</dbReference>
<dbReference type="InterPro" id="IPR036396">
    <property type="entry name" value="Cyt_P450_sf"/>
</dbReference>
<keyword evidence="3" id="KW-0479">Metal-binding</keyword>
<comment type="cofactor">
    <cofactor evidence="3">
        <name>heme</name>
        <dbReference type="ChEBI" id="CHEBI:30413"/>
    </cofactor>
</comment>